<dbReference type="GO" id="GO:0015920">
    <property type="term" value="P:lipopolysaccharide transport"/>
    <property type="evidence" value="ECO:0007669"/>
    <property type="project" value="TreeGrafter"/>
</dbReference>
<evidence type="ECO:0000256" key="2">
    <source>
        <dbReference type="ARBA" id="ARBA00022475"/>
    </source>
</evidence>
<gene>
    <name evidence="7" type="ORF">S06H3_58211</name>
</gene>
<dbReference type="EMBL" id="BARV01037657">
    <property type="protein sequence ID" value="GAI53033.1"/>
    <property type="molecule type" value="Genomic_DNA"/>
</dbReference>
<feature type="non-terminal residue" evidence="7">
    <location>
        <position position="215"/>
    </location>
</feature>
<proteinExistence type="predicted"/>
<evidence type="ECO:0000256" key="6">
    <source>
        <dbReference type="SAM" id="Phobius"/>
    </source>
</evidence>
<keyword evidence="5 6" id="KW-0472">Membrane</keyword>
<evidence type="ECO:0000313" key="7">
    <source>
        <dbReference type="EMBL" id="GAI53033.1"/>
    </source>
</evidence>
<name>X1PB22_9ZZZZ</name>
<reference evidence="7" key="1">
    <citation type="journal article" date="2014" name="Front. Microbiol.">
        <title>High frequency of phylogenetically diverse reductive dehalogenase-homologous genes in deep subseafloor sedimentary metagenomes.</title>
        <authorList>
            <person name="Kawai M."/>
            <person name="Futagami T."/>
            <person name="Toyoda A."/>
            <person name="Takaki Y."/>
            <person name="Nishi S."/>
            <person name="Hori S."/>
            <person name="Arai W."/>
            <person name="Tsubouchi T."/>
            <person name="Morono Y."/>
            <person name="Uchiyama I."/>
            <person name="Ito T."/>
            <person name="Fujiyama A."/>
            <person name="Inagaki F."/>
            <person name="Takami H."/>
        </authorList>
    </citation>
    <scope>NUCLEOTIDE SEQUENCE</scope>
    <source>
        <strain evidence="7">Expedition CK06-06</strain>
    </source>
</reference>
<keyword evidence="4 6" id="KW-1133">Transmembrane helix</keyword>
<evidence type="ECO:0000256" key="3">
    <source>
        <dbReference type="ARBA" id="ARBA00022692"/>
    </source>
</evidence>
<accession>X1PB22</accession>
<dbReference type="PANTHER" id="PTHR33529">
    <property type="entry name" value="SLR0882 PROTEIN-RELATED"/>
    <property type="match status" value="1"/>
</dbReference>
<sequence length="215" mass="24716">RYFAKVRGEKPKDLYRDRNNVIVFGENNIIYKIDTYLSKTMEMKGVMLISKNDDGNIVYRIDAERAQWNGKGWIFYNGVLRNFDKNGAIAERKVFTDLETDIADDPQYLGRDTRKLENMTLKEGYKYTKMMKKMGFNYKGPITKYNRKIAYSVTLFLVIIIGLTLGSMPFRNALVISFSMTLGIILVFFFIIEIGYTFGSSGKIPPVIGGWLGNI</sequence>
<comment type="caution">
    <text evidence="7">The sequence shown here is derived from an EMBL/GenBank/DDBJ whole genome shotgun (WGS) entry which is preliminary data.</text>
</comment>
<evidence type="ECO:0008006" key="8">
    <source>
        <dbReference type="Google" id="ProtNLM"/>
    </source>
</evidence>
<evidence type="ECO:0000256" key="5">
    <source>
        <dbReference type="ARBA" id="ARBA00023136"/>
    </source>
</evidence>
<keyword evidence="2" id="KW-1003">Cell membrane</keyword>
<feature type="non-terminal residue" evidence="7">
    <location>
        <position position="1"/>
    </location>
</feature>
<comment type="subcellular location">
    <subcellularLocation>
        <location evidence="1">Cell membrane</location>
        <topology evidence="1">Multi-pass membrane protein</topology>
    </subcellularLocation>
</comment>
<evidence type="ECO:0000256" key="1">
    <source>
        <dbReference type="ARBA" id="ARBA00004651"/>
    </source>
</evidence>
<feature type="transmembrane region" description="Helical" evidence="6">
    <location>
        <begin position="149"/>
        <end position="168"/>
    </location>
</feature>
<dbReference type="PANTHER" id="PTHR33529:SF6">
    <property type="entry name" value="YJGP_YJGQ FAMILY PERMEASE"/>
    <property type="match status" value="1"/>
</dbReference>
<organism evidence="7">
    <name type="scientific">marine sediment metagenome</name>
    <dbReference type="NCBI Taxonomy" id="412755"/>
    <lineage>
        <taxon>unclassified sequences</taxon>
        <taxon>metagenomes</taxon>
        <taxon>ecological metagenomes</taxon>
    </lineage>
</organism>
<dbReference type="GO" id="GO:0043190">
    <property type="term" value="C:ATP-binding cassette (ABC) transporter complex"/>
    <property type="evidence" value="ECO:0007669"/>
    <property type="project" value="TreeGrafter"/>
</dbReference>
<dbReference type="InterPro" id="IPR005495">
    <property type="entry name" value="LptG/LptF_permease"/>
</dbReference>
<keyword evidence="3 6" id="KW-0812">Transmembrane</keyword>
<evidence type="ECO:0000256" key="4">
    <source>
        <dbReference type="ARBA" id="ARBA00022989"/>
    </source>
</evidence>
<dbReference type="AlphaFoldDB" id="X1PB22"/>
<dbReference type="Pfam" id="PF03739">
    <property type="entry name" value="LptF_LptG"/>
    <property type="match status" value="1"/>
</dbReference>
<feature type="transmembrane region" description="Helical" evidence="6">
    <location>
        <begin position="174"/>
        <end position="196"/>
    </location>
</feature>
<protein>
    <recommendedName>
        <fullName evidence="8">LptF/LptG family permease</fullName>
    </recommendedName>
</protein>